<organism evidence="2 3">
    <name type="scientific">Dendrothele bispora (strain CBS 962.96)</name>
    <dbReference type="NCBI Taxonomy" id="1314807"/>
    <lineage>
        <taxon>Eukaryota</taxon>
        <taxon>Fungi</taxon>
        <taxon>Dikarya</taxon>
        <taxon>Basidiomycota</taxon>
        <taxon>Agaricomycotina</taxon>
        <taxon>Agaricomycetes</taxon>
        <taxon>Agaricomycetidae</taxon>
        <taxon>Agaricales</taxon>
        <taxon>Agaricales incertae sedis</taxon>
        <taxon>Dendrothele</taxon>
    </lineage>
</organism>
<dbReference type="EMBL" id="ML180162">
    <property type="protein sequence ID" value="THU78622.1"/>
    <property type="molecule type" value="Genomic_DNA"/>
</dbReference>
<evidence type="ECO:0000313" key="2">
    <source>
        <dbReference type="EMBL" id="THU78622.1"/>
    </source>
</evidence>
<feature type="compositionally biased region" description="Basic and acidic residues" evidence="1">
    <location>
        <begin position="149"/>
        <end position="163"/>
    </location>
</feature>
<dbReference type="Proteomes" id="UP000297245">
    <property type="component" value="Unassembled WGS sequence"/>
</dbReference>
<sequence>MNMITTLPPHYHRILVITPIQPMHLPNLLHLLRLPHTPTLMLPLLPITSTNYLPYTSFAPPAPPGRYPSRHLEAEPISRGHGFTSSSSLYTNQLYDVSGHKKVNNQSRVQGRASILEYQAIVDDLRKPHTSKTSTNPTPTNITPASSSHDTRAQDDPSAERTMSRSSSHSLTLPHP</sequence>
<feature type="region of interest" description="Disordered" evidence="1">
    <location>
        <begin position="126"/>
        <end position="176"/>
    </location>
</feature>
<proteinExistence type="predicted"/>
<feature type="compositionally biased region" description="Low complexity" evidence="1">
    <location>
        <begin position="131"/>
        <end position="148"/>
    </location>
</feature>
<gene>
    <name evidence="2" type="ORF">K435DRAFT_876439</name>
</gene>
<reference evidence="2 3" key="1">
    <citation type="journal article" date="2019" name="Nat. Ecol. Evol.">
        <title>Megaphylogeny resolves global patterns of mushroom evolution.</title>
        <authorList>
            <person name="Varga T."/>
            <person name="Krizsan K."/>
            <person name="Foldi C."/>
            <person name="Dima B."/>
            <person name="Sanchez-Garcia M."/>
            <person name="Sanchez-Ramirez S."/>
            <person name="Szollosi G.J."/>
            <person name="Szarkandi J.G."/>
            <person name="Papp V."/>
            <person name="Albert L."/>
            <person name="Andreopoulos W."/>
            <person name="Angelini C."/>
            <person name="Antonin V."/>
            <person name="Barry K.W."/>
            <person name="Bougher N.L."/>
            <person name="Buchanan P."/>
            <person name="Buyck B."/>
            <person name="Bense V."/>
            <person name="Catcheside P."/>
            <person name="Chovatia M."/>
            <person name="Cooper J."/>
            <person name="Damon W."/>
            <person name="Desjardin D."/>
            <person name="Finy P."/>
            <person name="Geml J."/>
            <person name="Haridas S."/>
            <person name="Hughes K."/>
            <person name="Justo A."/>
            <person name="Karasinski D."/>
            <person name="Kautmanova I."/>
            <person name="Kiss B."/>
            <person name="Kocsube S."/>
            <person name="Kotiranta H."/>
            <person name="LaButti K.M."/>
            <person name="Lechner B.E."/>
            <person name="Liimatainen K."/>
            <person name="Lipzen A."/>
            <person name="Lukacs Z."/>
            <person name="Mihaltcheva S."/>
            <person name="Morgado L.N."/>
            <person name="Niskanen T."/>
            <person name="Noordeloos M.E."/>
            <person name="Ohm R.A."/>
            <person name="Ortiz-Santana B."/>
            <person name="Ovrebo C."/>
            <person name="Racz N."/>
            <person name="Riley R."/>
            <person name="Savchenko A."/>
            <person name="Shiryaev A."/>
            <person name="Soop K."/>
            <person name="Spirin V."/>
            <person name="Szebenyi C."/>
            <person name="Tomsovsky M."/>
            <person name="Tulloss R.E."/>
            <person name="Uehling J."/>
            <person name="Grigoriev I.V."/>
            <person name="Vagvolgyi C."/>
            <person name="Papp T."/>
            <person name="Martin F.M."/>
            <person name="Miettinen O."/>
            <person name="Hibbett D.S."/>
            <person name="Nagy L.G."/>
        </authorList>
    </citation>
    <scope>NUCLEOTIDE SEQUENCE [LARGE SCALE GENOMIC DNA]</scope>
    <source>
        <strain evidence="2 3">CBS 962.96</strain>
    </source>
</reference>
<feature type="compositionally biased region" description="Polar residues" evidence="1">
    <location>
        <begin position="164"/>
        <end position="176"/>
    </location>
</feature>
<keyword evidence="3" id="KW-1185">Reference proteome</keyword>
<protein>
    <submittedName>
        <fullName evidence="2">Uncharacterized protein</fullName>
    </submittedName>
</protein>
<evidence type="ECO:0000256" key="1">
    <source>
        <dbReference type="SAM" id="MobiDB-lite"/>
    </source>
</evidence>
<evidence type="ECO:0000313" key="3">
    <source>
        <dbReference type="Proteomes" id="UP000297245"/>
    </source>
</evidence>
<dbReference type="AlphaFoldDB" id="A0A4S8KS69"/>
<name>A0A4S8KS69_DENBC</name>
<accession>A0A4S8KS69</accession>